<dbReference type="EMBL" id="KZ825363">
    <property type="protein sequence ID" value="RAH43377.1"/>
    <property type="molecule type" value="Genomic_DNA"/>
</dbReference>
<name>A0ACD1G279_9EURO</name>
<keyword evidence="2" id="KW-1185">Reference proteome</keyword>
<evidence type="ECO:0000313" key="2">
    <source>
        <dbReference type="Proteomes" id="UP000249057"/>
    </source>
</evidence>
<sequence length="143" mass="15846">MANARLPTIIIIILCLLDSYRMKAAILSILQLLFFELLLRDESTSLHSLWATDFSNLAIGLCDPFPGTDCRPRGLEKVKDSREPFWERGVGGLALSSGMILCGMMDAPFSSGHPSPHFIPIPWLTNHHSIFCRSSFLPLTGMA</sequence>
<proteinExistence type="predicted"/>
<evidence type="ECO:0000313" key="1">
    <source>
        <dbReference type="EMBL" id="RAH43377.1"/>
    </source>
</evidence>
<accession>A0ACD1G279</accession>
<dbReference type="Proteomes" id="UP000249057">
    <property type="component" value="Unassembled WGS sequence"/>
</dbReference>
<reference evidence="1" key="1">
    <citation type="submission" date="2018-02" db="EMBL/GenBank/DDBJ databases">
        <title>The genomes of Aspergillus section Nigri reveals drivers in fungal speciation.</title>
        <authorList>
            <consortium name="DOE Joint Genome Institute"/>
            <person name="Vesth T.C."/>
            <person name="Nybo J."/>
            <person name="Theobald S."/>
            <person name="Brandl J."/>
            <person name="Frisvad J.C."/>
            <person name="Nielsen K.F."/>
            <person name="Lyhne E.K."/>
            <person name="Kogle M.E."/>
            <person name="Kuo A."/>
            <person name="Riley R."/>
            <person name="Clum A."/>
            <person name="Nolan M."/>
            <person name="Lipzen A."/>
            <person name="Salamov A."/>
            <person name="Henrissat B."/>
            <person name="Wiebenga A."/>
            <person name="De vries R.P."/>
            <person name="Grigoriev I.V."/>
            <person name="Mortensen U.H."/>
            <person name="Andersen M.R."/>
            <person name="Baker S.E."/>
        </authorList>
    </citation>
    <scope>NUCLEOTIDE SEQUENCE</scope>
    <source>
        <strain evidence="1">CBS 621.78</strain>
    </source>
</reference>
<gene>
    <name evidence="1" type="ORF">BO95DRAFT_210113</name>
</gene>
<organism evidence="1 2">
    <name type="scientific">Aspergillus brunneoviolaceus CBS 621.78</name>
    <dbReference type="NCBI Taxonomy" id="1450534"/>
    <lineage>
        <taxon>Eukaryota</taxon>
        <taxon>Fungi</taxon>
        <taxon>Dikarya</taxon>
        <taxon>Ascomycota</taxon>
        <taxon>Pezizomycotina</taxon>
        <taxon>Eurotiomycetes</taxon>
        <taxon>Eurotiomycetidae</taxon>
        <taxon>Eurotiales</taxon>
        <taxon>Aspergillaceae</taxon>
        <taxon>Aspergillus</taxon>
        <taxon>Aspergillus subgen. Circumdati</taxon>
    </lineage>
</organism>
<protein>
    <submittedName>
        <fullName evidence="1">Uncharacterized protein</fullName>
    </submittedName>
</protein>